<dbReference type="EMBL" id="LR882963">
    <property type="protein sequence ID" value="CAD5950301.1"/>
    <property type="molecule type" value="Genomic_DNA"/>
</dbReference>
<sequence length="337" mass="39240">MSFSQLDYCQYLLSSPNNYTLNNLAKHLENVSHDTINRYLTKENFTSESLWQNVKKDIQISENSAIIFDDTVLDKRFGEKIELVRRQYSGTEHRVLSGIGLVNCVYVNPELGLFWVIDYRIYDPEYDNKTKLDHVADMLNNLVTEKQLPFAKVLMDSWYGSQKLMAMIEELGKIYYCPLKKNRLVDDTGGKEKYQSIEKLNWSNTEEKSGKLIKIKNFPKSHKVKLFRVIVSTNRTEYVATNDLTQASTLDTKKTCAIRWKIEEFHREIKQLTGIESCQCRKASIQRNHIACALLVWNQLKRLAHLTKKTVYQLKAESLSSYLIKELNCPSIKMELV</sequence>
<dbReference type="EMBL" id="LR882963">
    <property type="protein sequence ID" value="CAD5921585.1"/>
    <property type="molecule type" value="Genomic_DNA"/>
</dbReference>
<evidence type="ECO:0000313" key="8">
    <source>
        <dbReference type="EMBL" id="CAD5950301.1"/>
    </source>
</evidence>
<proteinExistence type="predicted"/>
<evidence type="ECO:0000313" key="11">
    <source>
        <dbReference type="EMBL" id="CAD5983500.1"/>
    </source>
</evidence>
<dbReference type="EMBL" id="LR882963">
    <property type="protein sequence ID" value="CAD5965037.1"/>
    <property type="molecule type" value="Genomic_DNA"/>
</dbReference>
<dbReference type="EMBL" id="LR882963">
    <property type="protein sequence ID" value="CAD5934188.1"/>
    <property type="molecule type" value="Genomic_DNA"/>
</dbReference>
<geneLocation type="plasmid" evidence="11 14">
    <name>p1</name>
</geneLocation>
<dbReference type="GO" id="GO:0006313">
    <property type="term" value="P:DNA transposition"/>
    <property type="evidence" value="ECO:0007669"/>
    <property type="project" value="InterPro"/>
</dbReference>
<evidence type="ECO:0000313" key="12">
    <source>
        <dbReference type="EMBL" id="CUM58024.1"/>
    </source>
</evidence>
<feature type="domain" description="Transposase IS4-like" evidence="1">
    <location>
        <begin position="132"/>
        <end position="298"/>
    </location>
</feature>
<dbReference type="Proteomes" id="UP001153761">
    <property type="component" value="Plasmid p1"/>
</dbReference>
<evidence type="ECO:0000313" key="13">
    <source>
        <dbReference type="EMBL" id="CUM61801.1"/>
    </source>
</evidence>
<reference evidence="2" key="2">
    <citation type="submission" date="2020-09" db="EMBL/GenBank/DDBJ databases">
        <authorList>
            <person name="Blom J."/>
        </authorList>
    </citation>
    <scope>NUCLEOTIDE SEQUENCE</scope>
    <source>
        <strain evidence="2">No.66</strain>
        <plasmid evidence="11">p1</plasmid>
    </source>
</reference>
<evidence type="ECO:0000259" key="1">
    <source>
        <dbReference type="Pfam" id="PF01609"/>
    </source>
</evidence>
<dbReference type="EMBL" id="LR882964">
    <property type="protein sequence ID" value="CAD5983500.1"/>
    <property type="molecule type" value="Genomic_DNA"/>
</dbReference>
<protein>
    <submittedName>
        <fullName evidence="13">Transposase</fullName>
    </submittedName>
</protein>
<dbReference type="EMBL" id="LO018304">
    <property type="protein sequence ID" value="CUM58024.1"/>
    <property type="molecule type" value="Genomic_DNA"/>
</dbReference>
<name>A0A1J1JM47_PLAAG</name>
<evidence type="ECO:0000313" key="10">
    <source>
        <dbReference type="EMBL" id="CAD5965037.1"/>
    </source>
</evidence>
<dbReference type="Pfam" id="PF01609">
    <property type="entry name" value="DDE_Tnp_1"/>
    <property type="match status" value="1"/>
</dbReference>
<dbReference type="EMBL" id="LR882963">
    <property type="protein sequence ID" value="CAD5947907.1"/>
    <property type="molecule type" value="Genomic_DNA"/>
</dbReference>
<keyword evidence="11" id="KW-0614">Plasmid</keyword>
<accession>A0A1J1JM47</accession>
<dbReference type="InterPro" id="IPR002559">
    <property type="entry name" value="Transposase_11"/>
</dbReference>
<dbReference type="Proteomes" id="UP001153761">
    <property type="component" value="Chromosome"/>
</dbReference>
<evidence type="ECO:0000313" key="3">
    <source>
        <dbReference type="EMBL" id="CAD5921585.1"/>
    </source>
</evidence>
<organism evidence="13">
    <name type="scientific">Planktothrix agardhii</name>
    <name type="common">Oscillatoria agardhii</name>
    <dbReference type="NCBI Taxonomy" id="1160"/>
    <lineage>
        <taxon>Bacteria</taxon>
        <taxon>Bacillati</taxon>
        <taxon>Cyanobacteriota</taxon>
        <taxon>Cyanophyceae</taxon>
        <taxon>Oscillatoriophycideae</taxon>
        <taxon>Oscillatoriales</taxon>
        <taxon>Microcoleaceae</taxon>
        <taxon>Planktothrix</taxon>
    </lineage>
</organism>
<evidence type="ECO:0000313" key="7">
    <source>
        <dbReference type="EMBL" id="CAD5947907.1"/>
    </source>
</evidence>
<evidence type="ECO:0000313" key="6">
    <source>
        <dbReference type="EMBL" id="CAD5938112.1"/>
    </source>
</evidence>
<dbReference type="RefSeq" id="WP_042158409.1">
    <property type="nucleotide sequence ID" value="NZ_LR882934.1"/>
</dbReference>
<dbReference type="GO" id="GO:0004803">
    <property type="term" value="F:transposase activity"/>
    <property type="evidence" value="ECO:0007669"/>
    <property type="project" value="InterPro"/>
</dbReference>
<gene>
    <name evidence="2" type="ORF">PANO66_00161</name>
    <name evidence="3" type="ORF">PANO66_00727</name>
    <name evidence="4" type="ORF">PANO66_01181</name>
    <name evidence="5" type="ORF">PANO66_01549</name>
    <name evidence="6" type="ORF">PANO66_01796</name>
    <name evidence="7" type="ORF">PANO66_02418</name>
    <name evidence="8" type="ORF">PANO66_02572</name>
    <name evidence="9" type="ORF">PANO66_02896</name>
    <name evidence="10" type="ORF">PANO66_03557</name>
    <name evidence="11" type="ORF">PANO66_04371</name>
    <name evidence="12" type="ORF">PLAM_0057</name>
    <name evidence="13" type="ORF">PLAM_3835</name>
</gene>
<dbReference type="EMBL" id="LR882963">
    <property type="protein sequence ID" value="CAD5912738.1"/>
    <property type="molecule type" value="Genomic_DNA"/>
</dbReference>
<dbReference type="EMBL" id="LR882963">
    <property type="protein sequence ID" value="CAD5955361.1"/>
    <property type="molecule type" value="Genomic_DNA"/>
</dbReference>
<dbReference type="EMBL" id="LR882963">
    <property type="protein sequence ID" value="CAD5938112.1"/>
    <property type="molecule type" value="Genomic_DNA"/>
</dbReference>
<evidence type="ECO:0000313" key="2">
    <source>
        <dbReference type="EMBL" id="CAD5912738.1"/>
    </source>
</evidence>
<evidence type="ECO:0000313" key="9">
    <source>
        <dbReference type="EMBL" id="CAD5955361.1"/>
    </source>
</evidence>
<evidence type="ECO:0000313" key="14">
    <source>
        <dbReference type="Proteomes" id="UP001153761"/>
    </source>
</evidence>
<dbReference type="AlphaFoldDB" id="A0A1J1JM47"/>
<dbReference type="EMBL" id="LR882963">
    <property type="protein sequence ID" value="CAD5928503.1"/>
    <property type="molecule type" value="Genomic_DNA"/>
</dbReference>
<evidence type="ECO:0000313" key="4">
    <source>
        <dbReference type="EMBL" id="CAD5928503.1"/>
    </source>
</evidence>
<dbReference type="SUPFAM" id="SSF53098">
    <property type="entry name" value="Ribonuclease H-like"/>
    <property type="match status" value="1"/>
</dbReference>
<dbReference type="EMBL" id="LO018304">
    <property type="protein sequence ID" value="CUM61801.1"/>
    <property type="molecule type" value="Genomic_DNA"/>
</dbReference>
<dbReference type="GO" id="GO:0003677">
    <property type="term" value="F:DNA binding"/>
    <property type="evidence" value="ECO:0007669"/>
    <property type="project" value="InterPro"/>
</dbReference>
<reference evidence="13" key="1">
    <citation type="submission" date="2015-09" db="EMBL/GenBank/DDBJ databases">
        <authorList>
            <person name="Jackson K.R."/>
            <person name="Lunt B.L."/>
            <person name="Fisher J.N.B."/>
            <person name="Gardner A.V."/>
            <person name="Bailey M.E."/>
            <person name="Deus L.M."/>
            <person name="Earl A.S."/>
            <person name="Gibby P.D."/>
            <person name="Hartmann K.A."/>
            <person name="Liu J.E."/>
            <person name="Manci A.M."/>
            <person name="Nielsen D.A."/>
            <person name="Solomon M.B."/>
            <person name="Breakwell D.P."/>
            <person name="Burnett S.H."/>
            <person name="Grose J.H."/>
        </authorList>
    </citation>
    <scope>NUCLEOTIDE SEQUENCE</scope>
    <source>
        <strain evidence="13">7805</strain>
    </source>
</reference>
<evidence type="ECO:0000313" key="5">
    <source>
        <dbReference type="EMBL" id="CAD5934188.1"/>
    </source>
</evidence>
<dbReference type="InterPro" id="IPR012337">
    <property type="entry name" value="RNaseH-like_sf"/>
</dbReference>